<sequence>KLNQGGVNESAFKHEFELIQTIPDCPYVLKAVEAFKENDEFYIVSELCEKGNLTNLYKNPPADNQNISEEVAWKYLSQLVQAFAVIQSKRILHRDVKPTNIFLGKDKEAVVGDFGSSKQLEYAQSVAYSNVCTPLYDCPEHMQGRGYSRRSDIYGIGISMYEVLTRAEPFKHEGQDDKKRPTILELLAEPKIQEHIKHEGPSNQKNPAWLDEAIENLIKIDQESSHVYKIVPCDRLPPLGSLEEIQPKSEVLPIRIEEGQEGTKEPPYLALFKMRDGVFGIVDPFPNDQNGFFHGQSGFFPGSNEQSIGYNGLNGYIIQDMYSIKQIDKCENNVLVTLDVYLPIKEEQKRIELDQDENVAKDKDQKVLDIKETAPFMTISVNNKVQDVVITNIPSTFRFCVSRFYAGSSVEIVEKSVNISNELPDLTRKFEIKWGTYWWVK</sequence>
<dbReference type="EMBL" id="SNRW01008357">
    <property type="protein sequence ID" value="KAA6379648.1"/>
    <property type="molecule type" value="Genomic_DNA"/>
</dbReference>
<dbReference type="EC" id="2.7.11.1" evidence="1"/>
<keyword evidence="4" id="KW-0547">Nucleotide-binding</keyword>
<name>A0A5J4VAM7_9EUKA</name>
<comment type="catalytic activity">
    <reaction evidence="7">
        <text>L-threonyl-[protein] + ATP = O-phospho-L-threonyl-[protein] + ADP + H(+)</text>
        <dbReference type="Rhea" id="RHEA:46608"/>
        <dbReference type="Rhea" id="RHEA-COMP:11060"/>
        <dbReference type="Rhea" id="RHEA-COMP:11605"/>
        <dbReference type="ChEBI" id="CHEBI:15378"/>
        <dbReference type="ChEBI" id="CHEBI:30013"/>
        <dbReference type="ChEBI" id="CHEBI:30616"/>
        <dbReference type="ChEBI" id="CHEBI:61977"/>
        <dbReference type="ChEBI" id="CHEBI:456216"/>
        <dbReference type="EC" id="2.7.11.1"/>
    </reaction>
</comment>
<dbReference type="AlphaFoldDB" id="A0A5J4VAM7"/>
<dbReference type="Pfam" id="PF00069">
    <property type="entry name" value="Pkinase"/>
    <property type="match status" value="1"/>
</dbReference>
<dbReference type="Proteomes" id="UP000324800">
    <property type="component" value="Unassembled WGS sequence"/>
</dbReference>
<evidence type="ECO:0000256" key="3">
    <source>
        <dbReference type="ARBA" id="ARBA00022679"/>
    </source>
</evidence>
<feature type="non-terminal residue" evidence="10">
    <location>
        <position position="1"/>
    </location>
</feature>
<dbReference type="OrthoDB" id="346907at2759"/>
<evidence type="ECO:0000256" key="6">
    <source>
        <dbReference type="ARBA" id="ARBA00022840"/>
    </source>
</evidence>
<gene>
    <name evidence="10" type="ORF">EZS28_024825</name>
</gene>
<evidence type="ECO:0000259" key="9">
    <source>
        <dbReference type="PROSITE" id="PS50011"/>
    </source>
</evidence>
<evidence type="ECO:0000256" key="7">
    <source>
        <dbReference type="ARBA" id="ARBA00047899"/>
    </source>
</evidence>
<evidence type="ECO:0000256" key="8">
    <source>
        <dbReference type="ARBA" id="ARBA00048679"/>
    </source>
</evidence>
<dbReference type="PANTHER" id="PTHR43671">
    <property type="entry name" value="SERINE/THREONINE-PROTEIN KINASE NEK"/>
    <property type="match status" value="1"/>
</dbReference>
<dbReference type="SUPFAM" id="SSF56112">
    <property type="entry name" value="Protein kinase-like (PK-like)"/>
    <property type="match status" value="1"/>
</dbReference>
<dbReference type="PROSITE" id="PS00108">
    <property type="entry name" value="PROTEIN_KINASE_ST"/>
    <property type="match status" value="1"/>
</dbReference>
<protein>
    <recommendedName>
        <fullName evidence="1">non-specific serine/threonine protein kinase</fullName>
        <ecNumber evidence="1">2.7.11.1</ecNumber>
    </recommendedName>
</protein>
<evidence type="ECO:0000313" key="10">
    <source>
        <dbReference type="EMBL" id="KAA6379648.1"/>
    </source>
</evidence>
<proteinExistence type="predicted"/>
<evidence type="ECO:0000256" key="2">
    <source>
        <dbReference type="ARBA" id="ARBA00022527"/>
    </source>
</evidence>
<dbReference type="PANTHER" id="PTHR43671:SF98">
    <property type="entry name" value="SERINE_THREONINE-PROTEIN KINASE NEK11"/>
    <property type="match status" value="1"/>
</dbReference>
<comment type="caution">
    <text evidence="10">The sequence shown here is derived from an EMBL/GenBank/DDBJ whole genome shotgun (WGS) entry which is preliminary data.</text>
</comment>
<keyword evidence="5" id="KW-0418">Kinase</keyword>
<dbReference type="InterPro" id="IPR008271">
    <property type="entry name" value="Ser/Thr_kinase_AS"/>
</dbReference>
<evidence type="ECO:0000256" key="5">
    <source>
        <dbReference type="ARBA" id="ARBA00022777"/>
    </source>
</evidence>
<keyword evidence="6" id="KW-0067">ATP-binding</keyword>
<feature type="domain" description="Protein kinase" evidence="9">
    <location>
        <begin position="1"/>
        <end position="239"/>
    </location>
</feature>
<dbReference type="SMART" id="SM00220">
    <property type="entry name" value="S_TKc"/>
    <property type="match status" value="1"/>
</dbReference>
<comment type="catalytic activity">
    <reaction evidence="8">
        <text>L-seryl-[protein] + ATP = O-phospho-L-seryl-[protein] + ADP + H(+)</text>
        <dbReference type="Rhea" id="RHEA:17989"/>
        <dbReference type="Rhea" id="RHEA-COMP:9863"/>
        <dbReference type="Rhea" id="RHEA-COMP:11604"/>
        <dbReference type="ChEBI" id="CHEBI:15378"/>
        <dbReference type="ChEBI" id="CHEBI:29999"/>
        <dbReference type="ChEBI" id="CHEBI:30616"/>
        <dbReference type="ChEBI" id="CHEBI:83421"/>
        <dbReference type="ChEBI" id="CHEBI:456216"/>
        <dbReference type="EC" id="2.7.11.1"/>
    </reaction>
</comment>
<dbReference type="Gene3D" id="1.10.510.10">
    <property type="entry name" value="Transferase(Phosphotransferase) domain 1"/>
    <property type="match status" value="1"/>
</dbReference>
<keyword evidence="2" id="KW-0723">Serine/threonine-protein kinase</keyword>
<dbReference type="InterPro" id="IPR000719">
    <property type="entry name" value="Prot_kinase_dom"/>
</dbReference>
<dbReference type="InterPro" id="IPR011009">
    <property type="entry name" value="Kinase-like_dom_sf"/>
</dbReference>
<organism evidence="10 11">
    <name type="scientific">Streblomastix strix</name>
    <dbReference type="NCBI Taxonomy" id="222440"/>
    <lineage>
        <taxon>Eukaryota</taxon>
        <taxon>Metamonada</taxon>
        <taxon>Preaxostyla</taxon>
        <taxon>Oxymonadida</taxon>
        <taxon>Streblomastigidae</taxon>
        <taxon>Streblomastix</taxon>
    </lineage>
</organism>
<dbReference type="GO" id="GO:0005524">
    <property type="term" value="F:ATP binding"/>
    <property type="evidence" value="ECO:0007669"/>
    <property type="project" value="UniProtKB-KW"/>
</dbReference>
<dbReference type="InterPro" id="IPR050660">
    <property type="entry name" value="NEK_Ser/Thr_kinase"/>
</dbReference>
<evidence type="ECO:0000256" key="1">
    <source>
        <dbReference type="ARBA" id="ARBA00012513"/>
    </source>
</evidence>
<evidence type="ECO:0000256" key="4">
    <source>
        <dbReference type="ARBA" id="ARBA00022741"/>
    </source>
</evidence>
<reference evidence="10 11" key="1">
    <citation type="submission" date="2019-03" db="EMBL/GenBank/DDBJ databases">
        <title>Single cell metagenomics reveals metabolic interactions within the superorganism composed of flagellate Streblomastix strix and complex community of Bacteroidetes bacteria on its surface.</title>
        <authorList>
            <person name="Treitli S.C."/>
            <person name="Kolisko M."/>
            <person name="Husnik F."/>
            <person name="Keeling P."/>
            <person name="Hampl V."/>
        </authorList>
    </citation>
    <scope>NUCLEOTIDE SEQUENCE [LARGE SCALE GENOMIC DNA]</scope>
    <source>
        <strain evidence="10">ST1C</strain>
    </source>
</reference>
<dbReference type="PROSITE" id="PS50011">
    <property type="entry name" value="PROTEIN_KINASE_DOM"/>
    <property type="match status" value="1"/>
</dbReference>
<evidence type="ECO:0000313" key="11">
    <source>
        <dbReference type="Proteomes" id="UP000324800"/>
    </source>
</evidence>
<accession>A0A5J4VAM7</accession>
<keyword evidence="3" id="KW-0808">Transferase</keyword>
<dbReference type="GO" id="GO:0004674">
    <property type="term" value="F:protein serine/threonine kinase activity"/>
    <property type="evidence" value="ECO:0007669"/>
    <property type="project" value="UniProtKB-KW"/>
</dbReference>